<evidence type="ECO:0000256" key="1">
    <source>
        <dbReference type="NCBIfam" id="TIGR03369"/>
    </source>
</evidence>
<gene>
    <name evidence="2" type="primary">bcsE</name>
    <name evidence="2" type="ORF">C2E15_00900</name>
</gene>
<dbReference type="RefSeq" id="WP_104955738.1">
    <property type="nucleotide sequence ID" value="NZ_CP026377.1"/>
</dbReference>
<dbReference type="Proteomes" id="UP000238365">
    <property type="component" value="Chromosome"/>
</dbReference>
<protein>
    <recommendedName>
        <fullName evidence="1">Cellulose biosynthesis protein BcsE</fullName>
    </recommendedName>
</protein>
<dbReference type="GO" id="GO:0035438">
    <property type="term" value="F:cyclic-di-GMP binding"/>
    <property type="evidence" value="ECO:0007669"/>
    <property type="project" value="InterPro"/>
</dbReference>
<dbReference type="KEGG" id="pgz:C2E15_00900"/>
<sequence>MSLSFTLGIEQVQNELIDMQPPGCYWLTVSRPEDARRLARQVMAAQKSLTLISAGDAPQALLEPKLPQGPNRIPFYSLPETRRALLDLPEDLARTLSAKPQLILFNNHFSFLEKLSPAELIDWIKKINHTLAARNCCLLIITSGSGVNNLRQSLLSTFRQLNGLAHLEYQQDIWNYRISWWCHDRRLMADRALRLTFQPAGFMAVNESEQNTPLTLNDEAICIAEKQVLEGAPPLSSHWQLFDSNELVASRAQQADSATVIFCLSHNEQIRTLAQAIHGLRRARGAGLKIIVREMQTSLRYSDERLLLACGVNAIVPFGAPMSRFLTTLESLQGQRYNRHVPADLNALLQSLQPMQLRGFLPLDQFCEAVTQLASNTLLPENGKGLLVALRPVPELKPEQALTLCKPRRYGDLVTLLGDRLYLFLSSCRYNDLDTALKFIFRLPHDELFSNRLVWFEDLQILSEVRQMKTLVPGAWKDRPPALSVVTPESATPAPVAAVRPTPLPVALKIDTKGASRE</sequence>
<evidence type="ECO:0000313" key="3">
    <source>
        <dbReference type="Proteomes" id="UP000238365"/>
    </source>
</evidence>
<name>A0A2L0IBC5_9GAMM</name>
<dbReference type="InterPro" id="IPR017745">
    <property type="entry name" value="BcsE"/>
</dbReference>
<accession>A0A2L0IBC5</accession>
<keyword evidence="3" id="KW-1185">Reference proteome</keyword>
<dbReference type="AlphaFoldDB" id="A0A2L0IBC5"/>
<proteinExistence type="predicted"/>
<reference evidence="2 3" key="1">
    <citation type="submission" date="2018-01" db="EMBL/GenBank/DDBJ databases">
        <title>Complete and assembled Genome of Pantoea gaviniae DSM22758T.</title>
        <authorList>
            <person name="Stevens M.J.A."/>
            <person name="Zurfluh K."/>
            <person name="Stephan R."/>
        </authorList>
    </citation>
    <scope>NUCLEOTIDE SEQUENCE [LARGE SCALE GENOMIC DNA]</scope>
    <source>
        <strain evidence="2 3">DSM 22758</strain>
    </source>
</reference>
<evidence type="ECO:0000313" key="2">
    <source>
        <dbReference type="EMBL" id="AUX91797.1"/>
    </source>
</evidence>
<dbReference type="EMBL" id="CP026377">
    <property type="protein sequence ID" value="AUX91797.1"/>
    <property type="molecule type" value="Genomic_DNA"/>
</dbReference>
<dbReference type="NCBIfam" id="TIGR03369">
    <property type="entry name" value="cellulose_bcsE"/>
    <property type="match status" value="1"/>
</dbReference>
<dbReference type="Pfam" id="PF10995">
    <property type="entry name" value="CBP_BcsE"/>
    <property type="match status" value="1"/>
</dbReference>
<organism evidence="2 3">
    <name type="scientific">Mixta gaviniae</name>
    <dbReference type="NCBI Taxonomy" id="665914"/>
    <lineage>
        <taxon>Bacteria</taxon>
        <taxon>Pseudomonadati</taxon>
        <taxon>Pseudomonadota</taxon>
        <taxon>Gammaproteobacteria</taxon>
        <taxon>Enterobacterales</taxon>
        <taxon>Erwiniaceae</taxon>
        <taxon>Mixta</taxon>
    </lineage>
</organism>